<comment type="caution">
    <text evidence="2">The sequence shown here is derived from an EMBL/GenBank/DDBJ whole genome shotgun (WGS) entry which is preliminary data.</text>
</comment>
<feature type="domain" description="C2H2-type" evidence="1">
    <location>
        <begin position="47"/>
        <end position="69"/>
    </location>
</feature>
<protein>
    <recommendedName>
        <fullName evidence="1">C2H2-type domain-containing protein</fullName>
    </recommendedName>
</protein>
<dbReference type="GeneID" id="34567613"/>
<name>A0A1G4ALZ2_9PEZI</name>
<dbReference type="EMBL" id="MJBS01000316">
    <property type="protein sequence ID" value="OHE90210.1"/>
    <property type="molecule type" value="Genomic_DNA"/>
</dbReference>
<dbReference type="InterPro" id="IPR036236">
    <property type="entry name" value="Znf_C2H2_sf"/>
</dbReference>
<dbReference type="PROSITE" id="PS00028">
    <property type="entry name" value="ZINC_FINGER_C2H2_1"/>
    <property type="match status" value="1"/>
</dbReference>
<keyword evidence="3" id="KW-1185">Reference proteome</keyword>
<dbReference type="STRING" id="1209926.A0A1G4ALZ2"/>
<dbReference type="SUPFAM" id="SSF57667">
    <property type="entry name" value="beta-beta-alpha zinc fingers"/>
    <property type="match status" value="1"/>
</dbReference>
<accession>A0A1G4ALZ2</accession>
<dbReference type="RefSeq" id="XP_022467388.1">
    <property type="nucleotide sequence ID" value="XM_022626103.1"/>
</dbReference>
<evidence type="ECO:0000259" key="1">
    <source>
        <dbReference type="PROSITE" id="PS00028"/>
    </source>
</evidence>
<evidence type="ECO:0000313" key="2">
    <source>
        <dbReference type="EMBL" id="OHE90210.1"/>
    </source>
</evidence>
<dbReference type="InterPro" id="IPR013087">
    <property type="entry name" value="Znf_C2H2_type"/>
</dbReference>
<dbReference type="AlphaFoldDB" id="A0A1G4ALZ2"/>
<feature type="non-terminal residue" evidence="2">
    <location>
        <position position="1"/>
    </location>
</feature>
<dbReference type="OrthoDB" id="6077919at2759"/>
<organism evidence="2 3">
    <name type="scientific">Colletotrichum orchidophilum</name>
    <dbReference type="NCBI Taxonomy" id="1209926"/>
    <lineage>
        <taxon>Eukaryota</taxon>
        <taxon>Fungi</taxon>
        <taxon>Dikarya</taxon>
        <taxon>Ascomycota</taxon>
        <taxon>Pezizomycotina</taxon>
        <taxon>Sordariomycetes</taxon>
        <taxon>Hypocreomycetidae</taxon>
        <taxon>Glomerellales</taxon>
        <taxon>Glomerellaceae</taxon>
        <taxon>Colletotrichum</taxon>
    </lineage>
</organism>
<dbReference type="Proteomes" id="UP000176998">
    <property type="component" value="Unassembled WGS sequence"/>
</dbReference>
<sequence>HCLFCQNFYVTVVGIFHHLEQGACEKAPLTRLEVYQAVNQHDPNGNCFLCSGRFTSLKSLNQHLKSPKHRQNLYHCPKHGYPKEFSTLAAVTVHLQSGSCHFMTLETVPETAARIFNRGRMIAF</sequence>
<reference evidence="2 3" key="1">
    <citation type="submission" date="2016-09" db="EMBL/GenBank/DDBJ databases">
        <authorList>
            <person name="Capua I."/>
            <person name="De Benedictis P."/>
            <person name="Joannis T."/>
            <person name="Lombin L.H."/>
            <person name="Cattoli G."/>
        </authorList>
    </citation>
    <scope>NUCLEOTIDE SEQUENCE [LARGE SCALE GENOMIC DNA]</scope>
    <source>
        <strain evidence="2 3">IMI 309357</strain>
    </source>
</reference>
<dbReference type="Gene3D" id="3.30.160.60">
    <property type="entry name" value="Classic Zinc Finger"/>
    <property type="match status" value="1"/>
</dbReference>
<gene>
    <name evidence="2" type="ORF">CORC01_14497</name>
</gene>
<evidence type="ECO:0000313" key="3">
    <source>
        <dbReference type="Proteomes" id="UP000176998"/>
    </source>
</evidence>
<proteinExistence type="predicted"/>